<evidence type="ECO:0000313" key="4">
    <source>
        <dbReference type="EMBL" id="WVY97679.1"/>
    </source>
</evidence>
<keyword evidence="2" id="KW-0964">Secreted</keyword>
<dbReference type="InterPro" id="IPR007117">
    <property type="entry name" value="Expansin_CBD"/>
</dbReference>
<evidence type="ECO:0000259" key="3">
    <source>
        <dbReference type="PROSITE" id="PS50843"/>
    </source>
</evidence>
<dbReference type="EMBL" id="CP144692">
    <property type="protein sequence ID" value="WVY97679.1"/>
    <property type="molecule type" value="Genomic_DNA"/>
</dbReference>
<dbReference type="PRINTS" id="PR00829">
    <property type="entry name" value="LOLP1ALLERGN"/>
</dbReference>
<dbReference type="PANTHER" id="PTHR31692:SF129">
    <property type="entry name" value="EXPANSIN-LIKE PROTEIN B1"/>
    <property type="match status" value="1"/>
</dbReference>
<evidence type="ECO:0000256" key="1">
    <source>
        <dbReference type="ARBA" id="ARBA00004613"/>
    </source>
</evidence>
<protein>
    <recommendedName>
        <fullName evidence="3">Expansin-like CBD domain-containing protein</fullName>
    </recommendedName>
</protein>
<accession>A0AAQ3MVX9</accession>
<dbReference type="Proteomes" id="UP001374535">
    <property type="component" value="Chromosome 9"/>
</dbReference>
<keyword evidence="5" id="KW-1185">Reference proteome</keyword>
<dbReference type="AlphaFoldDB" id="A0AAQ3MVX9"/>
<evidence type="ECO:0000313" key="5">
    <source>
        <dbReference type="Proteomes" id="UP001374535"/>
    </source>
</evidence>
<gene>
    <name evidence="4" type="ORF">V8G54_029830</name>
</gene>
<dbReference type="Gene3D" id="2.60.40.760">
    <property type="entry name" value="Expansin, cellulose-binding-like domain"/>
    <property type="match status" value="1"/>
</dbReference>
<reference evidence="4 5" key="1">
    <citation type="journal article" date="2023" name="Life. Sci Alliance">
        <title>Evolutionary insights into 3D genome organization and epigenetic landscape of Vigna mungo.</title>
        <authorList>
            <person name="Junaid A."/>
            <person name="Singh B."/>
            <person name="Bhatia S."/>
        </authorList>
    </citation>
    <scope>NUCLEOTIDE SEQUENCE [LARGE SCALE GENOMIC DNA]</scope>
    <source>
        <strain evidence="4">Urdbean</strain>
    </source>
</reference>
<dbReference type="InterPro" id="IPR036749">
    <property type="entry name" value="Expansin_CBD_sf"/>
</dbReference>
<proteinExistence type="predicted"/>
<dbReference type="Pfam" id="PF01357">
    <property type="entry name" value="Expansin_C"/>
    <property type="match status" value="1"/>
</dbReference>
<evidence type="ECO:0000256" key="2">
    <source>
        <dbReference type="ARBA" id="ARBA00022525"/>
    </source>
</evidence>
<sequence>MVAVRTRKKMMVKACDEDAFRVDSGSNKEYFAILIEYEGGDGDLGKVELKEGVDSSPWYSMERSWGAVWKLDKGSPLTAPFSIRLTSLKSHNTIVANNVIPKGWTFQTYRSIVNF</sequence>
<organism evidence="4 5">
    <name type="scientific">Vigna mungo</name>
    <name type="common">Black gram</name>
    <name type="synonym">Phaseolus mungo</name>
    <dbReference type="NCBI Taxonomy" id="3915"/>
    <lineage>
        <taxon>Eukaryota</taxon>
        <taxon>Viridiplantae</taxon>
        <taxon>Streptophyta</taxon>
        <taxon>Embryophyta</taxon>
        <taxon>Tracheophyta</taxon>
        <taxon>Spermatophyta</taxon>
        <taxon>Magnoliopsida</taxon>
        <taxon>eudicotyledons</taxon>
        <taxon>Gunneridae</taxon>
        <taxon>Pentapetalae</taxon>
        <taxon>rosids</taxon>
        <taxon>fabids</taxon>
        <taxon>Fabales</taxon>
        <taxon>Fabaceae</taxon>
        <taxon>Papilionoideae</taxon>
        <taxon>50 kb inversion clade</taxon>
        <taxon>NPAAA clade</taxon>
        <taxon>indigoferoid/millettioid clade</taxon>
        <taxon>Phaseoleae</taxon>
        <taxon>Vigna</taxon>
    </lineage>
</organism>
<dbReference type="PANTHER" id="PTHR31692">
    <property type="entry name" value="EXPANSIN-B3"/>
    <property type="match status" value="1"/>
</dbReference>
<feature type="domain" description="Expansin-like CBD" evidence="3">
    <location>
        <begin position="29"/>
        <end position="112"/>
    </location>
</feature>
<name>A0AAQ3MVX9_VIGMU</name>
<dbReference type="PROSITE" id="PS50843">
    <property type="entry name" value="EXPANSIN_CBD"/>
    <property type="match status" value="1"/>
</dbReference>
<comment type="subcellular location">
    <subcellularLocation>
        <location evidence="1">Secreted</location>
    </subcellularLocation>
</comment>
<dbReference type="InterPro" id="IPR005795">
    <property type="entry name" value="LolPI"/>
</dbReference>
<dbReference type="GO" id="GO:0005576">
    <property type="term" value="C:extracellular region"/>
    <property type="evidence" value="ECO:0007669"/>
    <property type="project" value="UniProtKB-SubCell"/>
</dbReference>
<dbReference type="SUPFAM" id="SSF49590">
    <property type="entry name" value="PHL pollen allergen"/>
    <property type="match status" value="1"/>
</dbReference>